<comment type="caution">
    <text evidence="1">The sequence shown here is derived from an EMBL/GenBank/DDBJ whole genome shotgun (WGS) entry which is preliminary data.</text>
</comment>
<dbReference type="AlphaFoldDB" id="X1IBK9"/>
<dbReference type="EMBL" id="BARU01040641">
    <property type="protein sequence ID" value="GAH79816.1"/>
    <property type="molecule type" value="Genomic_DNA"/>
</dbReference>
<organism evidence="1">
    <name type="scientific">marine sediment metagenome</name>
    <dbReference type="NCBI Taxonomy" id="412755"/>
    <lineage>
        <taxon>unclassified sequences</taxon>
        <taxon>metagenomes</taxon>
        <taxon>ecological metagenomes</taxon>
    </lineage>
</organism>
<sequence>GFAVDVTGRELAATGAAANSTYISLPILV</sequence>
<evidence type="ECO:0000313" key="1">
    <source>
        <dbReference type="EMBL" id="GAH79816.1"/>
    </source>
</evidence>
<reference evidence="1" key="1">
    <citation type="journal article" date="2014" name="Front. Microbiol.">
        <title>High frequency of phylogenetically diverse reductive dehalogenase-homologous genes in deep subseafloor sedimentary metagenomes.</title>
        <authorList>
            <person name="Kawai M."/>
            <person name="Futagami T."/>
            <person name="Toyoda A."/>
            <person name="Takaki Y."/>
            <person name="Nishi S."/>
            <person name="Hori S."/>
            <person name="Arai W."/>
            <person name="Tsubouchi T."/>
            <person name="Morono Y."/>
            <person name="Uchiyama I."/>
            <person name="Ito T."/>
            <person name="Fujiyama A."/>
            <person name="Inagaki F."/>
            <person name="Takami H."/>
        </authorList>
    </citation>
    <scope>NUCLEOTIDE SEQUENCE</scope>
    <source>
        <strain evidence="1">Expedition CK06-06</strain>
    </source>
</reference>
<proteinExistence type="predicted"/>
<gene>
    <name evidence="1" type="ORF">S03H2_62799</name>
</gene>
<accession>X1IBK9</accession>
<protein>
    <submittedName>
        <fullName evidence="1">Uncharacterized protein</fullName>
    </submittedName>
</protein>
<feature type="non-terminal residue" evidence="1">
    <location>
        <position position="1"/>
    </location>
</feature>
<name>X1IBK9_9ZZZZ</name>